<comment type="caution">
    <text evidence="1">The sequence shown here is derived from an EMBL/GenBank/DDBJ whole genome shotgun (WGS) entry which is preliminary data.</text>
</comment>
<sequence>MTFRDACIGCRYPKRSSVSPPAGSRESSRKGRHQPLYSPNRPARGRKSDRSAPCHHKVPPAKAAWERCVIPREQPSKRRSASRRERQSTEPLEARKVPALDALPYVELRLSDTPQFRSGFVFGCGPDSDVVLPNNRGVGYHHFSLTFDDKKRLIVKDWGSLNGTQVTYGKQGHGVRRRFQWILGGHRILFLMQPVIASPQASPPVQLQIIVFLHDIASPAYIERVDRLFQNTPATEDLLSSLDIASRPVTERPTGAHTPDTGPIHLRKRLGKGSFAVVVHYWNVSTGEEYALKEPSGEAHRRGRVRINAWRNEAHIMNLISHPHIVKLLKSDFTQGPRLHLEYIPGGSLADQRNISAAECVSILQQCLSALEYLHGSDPPIVHRDIKADNILVQYRDTNSIYVKFADFGLAKDYDNMSTICGNFPHLAPEVYENHQYAEAGGEGRVSYTEAVDIWSLGIMVYELLCPLPQFENRYISSGTAWPKKLIEIFKKDFEERPDELRRFLLDAMVVLLPEQRWSAGDCLAKAALLSAPAMDQSETGVAVSYVSDDERSTIRCKTEPSMAQGLERQPGSSDAGRYDRSGAPTPWASVPASASSRKRVMVSTSSSSGRHSFLRMHWRTMTKIRMIGTGKKTRVDTIRKESMQPCCCMHYGNLELRLLSSRWPESVGRRPRHPLPAATTSKVRAYMRHPGKIIVAAGIGAKATAPASTISAAKTLPNPQTKSIPSLVDFSALEIHSTLCLLALLLPHGVELEKDRLPKLLPRMPPWWRMMTIFRRHGA</sequence>
<gene>
    <name evidence="1" type="ORF">F5144DRAFT_252770</name>
</gene>
<protein>
    <submittedName>
        <fullName evidence="1">Kinase-like domain-containing protein</fullName>
    </submittedName>
</protein>
<evidence type="ECO:0000313" key="2">
    <source>
        <dbReference type="Proteomes" id="UP000724584"/>
    </source>
</evidence>
<dbReference type="Proteomes" id="UP000724584">
    <property type="component" value="Unassembled WGS sequence"/>
</dbReference>
<keyword evidence="2" id="KW-1185">Reference proteome</keyword>
<accession>A0ACB7PE56</accession>
<evidence type="ECO:0000313" key="1">
    <source>
        <dbReference type="EMBL" id="KAH6632482.1"/>
    </source>
</evidence>
<reference evidence="1 2" key="1">
    <citation type="journal article" date="2021" name="Nat. Commun.">
        <title>Genetic determinants of endophytism in the Arabidopsis root mycobiome.</title>
        <authorList>
            <person name="Mesny F."/>
            <person name="Miyauchi S."/>
            <person name="Thiergart T."/>
            <person name="Pickel B."/>
            <person name="Atanasova L."/>
            <person name="Karlsson M."/>
            <person name="Huettel B."/>
            <person name="Barry K.W."/>
            <person name="Haridas S."/>
            <person name="Chen C."/>
            <person name="Bauer D."/>
            <person name="Andreopoulos W."/>
            <person name="Pangilinan J."/>
            <person name="LaButti K."/>
            <person name="Riley R."/>
            <person name="Lipzen A."/>
            <person name="Clum A."/>
            <person name="Drula E."/>
            <person name="Henrissat B."/>
            <person name="Kohler A."/>
            <person name="Grigoriev I.V."/>
            <person name="Martin F.M."/>
            <person name="Hacquard S."/>
        </authorList>
    </citation>
    <scope>NUCLEOTIDE SEQUENCE [LARGE SCALE GENOMIC DNA]</scope>
    <source>
        <strain evidence="1 2">MPI-SDFR-AT-0079</strain>
    </source>
</reference>
<name>A0ACB7PE56_9PEZI</name>
<proteinExistence type="predicted"/>
<organism evidence="1 2">
    <name type="scientific">Chaetomium tenue</name>
    <dbReference type="NCBI Taxonomy" id="1854479"/>
    <lineage>
        <taxon>Eukaryota</taxon>
        <taxon>Fungi</taxon>
        <taxon>Dikarya</taxon>
        <taxon>Ascomycota</taxon>
        <taxon>Pezizomycotina</taxon>
        <taxon>Sordariomycetes</taxon>
        <taxon>Sordariomycetidae</taxon>
        <taxon>Sordariales</taxon>
        <taxon>Chaetomiaceae</taxon>
        <taxon>Chaetomium</taxon>
    </lineage>
</organism>
<dbReference type="EMBL" id="JAGIZQ010000004">
    <property type="protein sequence ID" value="KAH6632482.1"/>
    <property type="molecule type" value="Genomic_DNA"/>
</dbReference>